<accession>A0A5E4UM81</accession>
<dbReference type="AlphaFoldDB" id="A0A5E4UM81"/>
<dbReference type="Proteomes" id="UP000334380">
    <property type="component" value="Unassembled WGS sequence"/>
</dbReference>
<proteinExistence type="predicted"/>
<evidence type="ECO:0000313" key="2">
    <source>
        <dbReference type="Proteomes" id="UP000334380"/>
    </source>
</evidence>
<protein>
    <submittedName>
        <fullName evidence="1">Flavin reductase</fullName>
    </submittedName>
</protein>
<name>A0A5E4UM81_9BURK</name>
<evidence type="ECO:0000313" key="1">
    <source>
        <dbReference type="EMBL" id="VVD99409.1"/>
    </source>
</evidence>
<sequence length="39" mass="4368">MTERLPVELSKAYRLLNHGPTVIADGNFFETGEAFEVKS</sequence>
<dbReference type="EMBL" id="CABPRU010000004">
    <property type="protein sequence ID" value="VVD99409.1"/>
    <property type="molecule type" value="Genomic_DNA"/>
</dbReference>
<organism evidence="1 2">
    <name type="scientific">Pandoraea terrigena</name>
    <dbReference type="NCBI Taxonomy" id="2508292"/>
    <lineage>
        <taxon>Bacteria</taxon>
        <taxon>Pseudomonadati</taxon>
        <taxon>Pseudomonadota</taxon>
        <taxon>Betaproteobacteria</taxon>
        <taxon>Burkholderiales</taxon>
        <taxon>Burkholderiaceae</taxon>
        <taxon>Pandoraea</taxon>
    </lineage>
</organism>
<reference evidence="1 2" key="1">
    <citation type="submission" date="2019-08" db="EMBL/GenBank/DDBJ databases">
        <authorList>
            <person name="Peeters C."/>
        </authorList>
    </citation>
    <scope>NUCLEOTIDE SEQUENCE [LARGE SCALE GENOMIC DNA]</scope>
    <source>
        <strain evidence="1 2">LMG 31013</strain>
    </source>
</reference>
<keyword evidence="2" id="KW-1185">Reference proteome</keyword>
<gene>
    <name evidence="1" type="ORF">PTE31013_02052</name>
</gene>